<name>A0ACB8U8E3_9APHY</name>
<protein>
    <submittedName>
        <fullName evidence="1">Ricin B-like lectin</fullName>
    </submittedName>
</protein>
<dbReference type="Proteomes" id="UP001055072">
    <property type="component" value="Unassembled WGS sequence"/>
</dbReference>
<keyword evidence="2" id="KW-1185">Reference proteome</keyword>
<sequence length="159" mass="16830">MSAAQITPGVYFIQNIGSNTVLDLDNGSSANNTKVQGYAKRELSDPWAPAQLWIIASVSGSDPLYTIQNTNSRTYADLTGSNVASGTPIIGYQGTGNPNQHWVFSLNADKSAYVIRNQSTGTFIDLLNGGSANGTAVNGWAGEGATTGNTHQLWRLVHV</sequence>
<dbReference type="EMBL" id="MU274907">
    <property type="protein sequence ID" value="KAI0090540.1"/>
    <property type="molecule type" value="Genomic_DNA"/>
</dbReference>
<organism evidence="1 2">
    <name type="scientific">Irpex rosettiformis</name>
    <dbReference type="NCBI Taxonomy" id="378272"/>
    <lineage>
        <taxon>Eukaryota</taxon>
        <taxon>Fungi</taxon>
        <taxon>Dikarya</taxon>
        <taxon>Basidiomycota</taxon>
        <taxon>Agaricomycotina</taxon>
        <taxon>Agaricomycetes</taxon>
        <taxon>Polyporales</taxon>
        <taxon>Irpicaceae</taxon>
        <taxon>Irpex</taxon>
    </lineage>
</organism>
<evidence type="ECO:0000313" key="2">
    <source>
        <dbReference type="Proteomes" id="UP001055072"/>
    </source>
</evidence>
<accession>A0ACB8U8E3</accession>
<evidence type="ECO:0000313" key="1">
    <source>
        <dbReference type="EMBL" id="KAI0090540.1"/>
    </source>
</evidence>
<comment type="caution">
    <text evidence="1">The sequence shown here is derived from an EMBL/GenBank/DDBJ whole genome shotgun (WGS) entry which is preliminary data.</text>
</comment>
<proteinExistence type="predicted"/>
<reference evidence="1" key="1">
    <citation type="journal article" date="2021" name="Environ. Microbiol.">
        <title>Gene family expansions and transcriptome signatures uncover fungal adaptations to wood decay.</title>
        <authorList>
            <person name="Hage H."/>
            <person name="Miyauchi S."/>
            <person name="Viragh M."/>
            <person name="Drula E."/>
            <person name="Min B."/>
            <person name="Chaduli D."/>
            <person name="Navarro D."/>
            <person name="Favel A."/>
            <person name="Norest M."/>
            <person name="Lesage-Meessen L."/>
            <person name="Balint B."/>
            <person name="Merenyi Z."/>
            <person name="de Eugenio L."/>
            <person name="Morin E."/>
            <person name="Martinez A.T."/>
            <person name="Baldrian P."/>
            <person name="Stursova M."/>
            <person name="Martinez M.J."/>
            <person name="Novotny C."/>
            <person name="Magnuson J.K."/>
            <person name="Spatafora J.W."/>
            <person name="Maurice S."/>
            <person name="Pangilinan J."/>
            <person name="Andreopoulos W."/>
            <person name="LaButti K."/>
            <person name="Hundley H."/>
            <person name="Na H."/>
            <person name="Kuo A."/>
            <person name="Barry K."/>
            <person name="Lipzen A."/>
            <person name="Henrissat B."/>
            <person name="Riley R."/>
            <person name="Ahrendt S."/>
            <person name="Nagy L.G."/>
            <person name="Grigoriev I.V."/>
            <person name="Martin F."/>
            <person name="Rosso M.N."/>
        </authorList>
    </citation>
    <scope>NUCLEOTIDE SEQUENCE</scope>
    <source>
        <strain evidence="1">CBS 384.51</strain>
    </source>
</reference>
<gene>
    <name evidence="1" type="ORF">BDY19DRAFT_991985</name>
</gene>